<organism evidence="2 3">
    <name type="scientific">Linnemannia gamsii</name>
    <dbReference type="NCBI Taxonomy" id="64522"/>
    <lineage>
        <taxon>Eukaryota</taxon>
        <taxon>Fungi</taxon>
        <taxon>Fungi incertae sedis</taxon>
        <taxon>Mucoromycota</taxon>
        <taxon>Mortierellomycotina</taxon>
        <taxon>Mortierellomycetes</taxon>
        <taxon>Mortierellales</taxon>
        <taxon>Mortierellaceae</taxon>
        <taxon>Linnemannia</taxon>
    </lineage>
</organism>
<dbReference type="GO" id="GO:0019901">
    <property type="term" value="F:protein kinase binding"/>
    <property type="evidence" value="ECO:0007669"/>
    <property type="project" value="TreeGrafter"/>
</dbReference>
<dbReference type="GO" id="GO:0031588">
    <property type="term" value="C:nucleotide-activated protein kinase complex"/>
    <property type="evidence" value="ECO:0007669"/>
    <property type="project" value="TreeGrafter"/>
</dbReference>
<name>A0A9P6RJM6_9FUNG</name>
<keyword evidence="3" id="KW-1185">Reference proteome</keyword>
<reference evidence="2" key="1">
    <citation type="journal article" date="2020" name="Fungal Divers.">
        <title>Resolving the Mortierellaceae phylogeny through synthesis of multi-gene phylogenetics and phylogenomics.</title>
        <authorList>
            <person name="Vandepol N."/>
            <person name="Liber J."/>
            <person name="Desiro A."/>
            <person name="Na H."/>
            <person name="Kennedy M."/>
            <person name="Barry K."/>
            <person name="Grigoriev I.V."/>
            <person name="Miller A.N."/>
            <person name="O'Donnell K."/>
            <person name="Stajich J.E."/>
            <person name="Bonito G."/>
        </authorList>
    </citation>
    <scope>NUCLEOTIDE SEQUENCE</scope>
    <source>
        <strain evidence="2">NVP60</strain>
    </source>
</reference>
<gene>
    <name evidence="2" type="ORF">BGZ97_010624</name>
</gene>
<dbReference type="GO" id="GO:0005634">
    <property type="term" value="C:nucleus"/>
    <property type="evidence" value="ECO:0007669"/>
    <property type="project" value="TreeGrafter"/>
</dbReference>
<dbReference type="GO" id="GO:0005737">
    <property type="term" value="C:cytoplasm"/>
    <property type="evidence" value="ECO:0007669"/>
    <property type="project" value="TreeGrafter"/>
</dbReference>
<dbReference type="AlphaFoldDB" id="A0A9P6RJM6"/>
<evidence type="ECO:0008006" key="4">
    <source>
        <dbReference type="Google" id="ProtNLM"/>
    </source>
</evidence>
<evidence type="ECO:0000313" key="2">
    <source>
        <dbReference type="EMBL" id="KAG0321659.1"/>
    </source>
</evidence>
<dbReference type="EMBL" id="JAAAIN010000056">
    <property type="protein sequence ID" value="KAG0321659.1"/>
    <property type="molecule type" value="Genomic_DNA"/>
</dbReference>
<dbReference type="Proteomes" id="UP000823405">
    <property type="component" value="Unassembled WGS sequence"/>
</dbReference>
<dbReference type="OrthoDB" id="5873279at2759"/>
<evidence type="ECO:0000256" key="1">
    <source>
        <dbReference type="SAM" id="MobiDB-lite"/>
    </source>
</evidence>
<dbReference type="PANTHER" id="PTHR10343:SF84">
    <property type="entry name" value="5'-AMP-ACTIVATED PROTEIN KINASE SUBUNIT BETA-1"/>
    <property type="match status" value="1"/>
</dbReference>
<feature type="region of interest" description="Disordered" evidence="1">
    <location>
        <begin position="435"/>
        <end position="468"/>
    </location>
</feature>
<evidence type="ECO:0000313" key="3">
    <source>
        <dbReference type="Proteomes" id="UP000823405"/>
    </source>
</evidence>
<accession>A0A9P6RJM6</accession>
<dbReference type="PANTHER" id="PTHR10343">
    <property type="entry name" value="5'-AMP-ACTIVATED PROTEIN KINASE , BETA SUBUNIT"/>
    <property type="match status" value="1"/>
</dbReference>
<dbReference type="InterPro" id="IPR050827">
    <property type="entry name" value="CRP1_MDG1_kinase"/>
</dbReference>
<protein>
    <recommendedName>
        <fullName evidence="4">AMP-activated protein kinase glycogen-binding domain-containing protein</fullName>
    </recommendedName>
</protein>
<dbReference type="InterPro" id="IPR013783">
    <property type="entry name" value="Ig-like_fold"/>
</dbReference>
<comment type="caution">
    <text evidence="2">The sequence shown here is derived from an EMBL/GenBank/DDBJ whole genome shotgun (WGS) entry which is preliminary data.</text>
</comment>
<dbReference type="GO" id="GO:0007165">
    <property type="term" value="P:signal transduction"/>
    <property type="evidence" value="ECO:0007669"/>
    <property type="project" value="TreeGrafter"/>
</dbReference>
<dbReference type="Gene3D" id="2.60.40.10">
    <property type="entry name" value="Immunoglobulins"/>
    <property type="match status" value="1"/>
</dbReference>
<sequence>MIASLTFSTEPNDDIINPEHCSTVVYKGNSNDSSSKPDYYYKSSHSNYYYSTSATAAAKSGALVKSSSLDSSATLTSSSSTALQRYADPCEYPSTTTCIKISLNPKSTFRFLRLRFFRKQNEGFRDDFYYRQHPSYGGANNNSSYYYNLNNKNGVPPRTTPVLFTFPFPSYDEHFPSTVQVTGSFDDWQKDTPLLTKNEQERRFEAEILVDLEKLPEVYQEDNGNSVSGIAASATENDAAGEELPPGAKLRRKLIYKFVLDGEQWVTDAGQSLERDFEGNLNNIRFLENVTAFEKETEQKEYGAARESAEEIVRALEVKEIAAVAVGQSMLTKDGAIDADTSLTGGNAIAITALIADTVVETSTGKTIKKRPLSTSMISIEAEDDKRERDGDYGVAILQGEPVTVSTTAMTSLTFFGDHRSAAIERSMRMTTTSVDTMAHNDDRNDSDTAAPSIASYGLSDSDNNTNDSSLPHSAAIISSNSLPLSVGSSSKFTHLPAMNYVDPTRDFVGQVSLPTTALSTSVPQLPSMTTLALSTKKKTTGLWRKIKKVLA</sequence>
<dbReference type="CDD" id="cd02859">
    <property type="entry name" value="E_set_AMPKbeta_like_N"/>
    <property type="match status" value="1"/>
</dbReference>
<proteinExistence type="predicted"/>